<comment type="catalytic activity">
    <reaction evidence="9 10">
        <text>uridine(1498) in 16S rRNA + S-adenosyl-L-methionine = N(3)-methyluridine(1498) in 16S rRNA + S-adenosyl-L-homocysteine + H(+)</text>
        <dbReference type="Rhea" id="RHEA:42920"/>
        <dbReference type="Rhea" id="RHEA-COMP:10283"/>
        <dbReference type="Rhea" id="RHEA-COMP:10284"/>
        <dbReference type="ChEBI" id="CHEBI:15378"/>
        <dbReference type="ChEBI" id="CHEBI:57856"/>
        <dbReference type="ChEBI" id="CHEBI:59789"/>
        <dbReference type="ChEBI" id="CHEBI:65315"/>
        <dbReference type="ChEBI" id="CHEBI:74502"/>
        <dbReference type="EC" id="2.1.1.193"/>
    </reaction>
</comment>
<evidence type="ECO:0000256" key="7">
    <source>
        <dbReference type="ARBA" id="ARBA00022691"/>
    </source>
</evidence>
<dbReference type="PANTHER" id="PTHR30027:SF3">
    <property type="entry name" value="16S RRNA (URACIL(1498)-N(3))-METHYLTRANSFERASE"/>
    <property type="match status" value="1"/>
</dbReference>
<dbReference type="CDD" id="cd18084">
    <property type="entry name" value="RsmE-like"/>
    <property type="match status" value="1"/>
</dbReference>
<protein>
    <recommendedName>
        <fullName evidence="10">Ribosomal RNA small subunit methyltransferase E</fullName>
        <ecNumber evidence="10">2.1.1.193</ecNumber>
    </recommendedName>
</protein>
<comment type="subcellular location">
    <subcellularLocation>
        <location evidence="1 10">Cytoplasm</location>
    </subcellularLocation>
</comment>
<dbReference type="EC" id="2.1.1.193" evidence="10"/>
<evidence type="ECO:0000313" key="14">
    <source>
        <dbReference type="Proteomes" id="UP000052020"/>
    </source>
</evidence>
<accession>A0A0S7XNQ9</accession>
<evidence type="ECO:0000256" key="10">
    <source>
        <dbReference type="PIRNR" id="PIRNR015601"/>
    </source>
</evidence>
<dbReference type="Gene3D" id="3.40.1280.10">
    <property type="match status" value="1"/>
</dbReference>
<dbReference type="NCBIfam" id="TIGR00046">
    <property type="entry name" value="RsmE family RNA methyltransferase"/>
    <property type="match status" value="1"/>
</dbReference>
<evidence type="ECO:0000256" key="4">
    <source>
        <dbReference type="ARBA" id="ARBA00022552"/>
    </source>
</evidence>
<sequence>MPRFLIQPGQIEGGWVTLKGDAFRHATRVLRLTVGDRIIVFHDSGEYEAIIDHVTARSLSARVLAERPLLRAPPVAVTLVQSVIKADGMDWIIEKCSEVGAEALVPVTTRHSVVALNAARAAQRCARWERIAAAAAQQCGRHRPMAILPLVSLEQAISEIGADLLLVPHEAELERSIARALRKHREVASVAVAIGPEGGFAPEEIDLLQSAGGVLVSLGPRTLRSETAAVVAAAIVLYELGGLDPAV</sequence>
<comment type="caution">
    <text evidence="13">The sequence shown here is derived from an EMBL/GenBank/DDBJ whole genome shotgun (WGS) entry which is preliminary data.</text>
</comment>
<dbReference type="PANTHER" id="PTHR30027">
    <property type="entry name" value="RIBOSOMAL RNA SMALL SUBUNIT METHYLTRANSFERASE E"/>
    <property type="match status" value="1"/>
</dbReference>
<evidence type="ECO:0000256" key="8">
    <source>
        <dbReference type="ARBA" id="ARBA00025699"/>
    </source>
</evidence>
<dbReference type="Pfam" id="PF04452">
    <property type="entry name" value="Methyltrans_RNA"/>
    <property type="match status" value="1"/>
</dbReference>
<evidence type="ECO:0000256" key="5">
    <source>
        <dbReference type="ARBA" id="ARBA00022603"/>
    </source>
</evidence>
<evidence type="ECO:0000259" key="11">
    <source>
        <dbReference type="Pfam" id="PF04452"/>
    </source>
</evidence>
<dbReference type="PATRIC" id="fig|1704032.3.peg.367"/>
<dbReference type="PIRSF" id="PIRSF015601">
    <property type="entry name" value="MTase_slr0722"/>
    <property type="match status" value="1"/>
</dbReference>
<evidence type="ECO:0000256" key="6">
    <source>
        <dbReference type="ARBA" id="ARBA00022679"/>
    </source>
</evidence>
<organism evidence="13 14">
    <name type="scientific">candidate division KD3-62 bacterium DG_56</name>
    <dbReference type="NCBI Taxonomy" id="1704032"/>
    <lineage>
        <taxon>Bacteria</taxon>
        <taxon>candidate division KD3-62</taxon>
    </lineage>
</organism>
<comment type="function">
    <text evidence="8 10">Specifically methylates the N3 position of the uracil ring of uridine 1498 (m3U1498) in 16S rRNA. Acts on the fully assembled 30S ribosomal subunit.</text>
</comment>
<feature type="domain" description="Ribosomal RNA small subunit methyltransferase E PUA-like" evidence="12">
    <location>
        <begin position="18"/>
        <end position="63"/>
    </location>
</feature>
<dbReference type="Pfam" id="PF20260">
    <property type="entry name" value="PUA_4"/>
    <property type="match status" value="1"/>
</dbReference>
<evidence type="ECO:0000313" key="13">
    <source>
        <dbReference type="EMBL" id="KPJ63903.1"/>
    </source>
</evidence>
<dbReference type="InterPro" id="IPR029026">
    <property type="entry name" value="tRNA_m1G_MTases_N"/>
</dbReference>
<gene>
    <name evidence="13" type="ORF">AMK68_02870</name>
</gene>
<dbReference type="InterPro" id="IPR006700">
    <property type="entry name" value="RsmE"/>
</dbReference>
<evidence type="ECO:0000256" key="9">
    <source>
        <dbReference type="ARBA" id="ARBA00047944"/>
    </source>
</evidence>
<reference evidence="13 14" key="1">
    <citation type="journal article" date="2015" name="Microbiome">
        <title>Genomic resolution of linkages in carbon, nitrogen, and sulfur cycling among widespread estuary sediment bacteria.</title>
        <authorList>
            <person name="Baker B.J."/>
            <person name="Lazar C.S."/>
            <person name="Teske A.P."/>
            <person name="Dick G.J."/>
        </authorList>
    </citation>
    <scope>NUCLEOTIDE SEQUENCE [LARGE SCALE GENOMIC DNA]</scope>
    <source>
        <strain evidence="13">DG_56</strain>
    </source>
</reference>
<keyword evidence="6 10" id="KW-0808">Transferase</keyword>
<keyword evidence="4 10" id="KW-0698">rRNA processing</keyword>
<dbReference type="NCBIfam" id="NF008692">
    <property type="entry name" value="PRK11713.1-5"/>
    <property type="match status" value="1"/>
</dbReference>
<feature type="domain" description="Ribosomal RNA small subunit methyltransferase E methyltransferase" evidence="11">
    <location>
        <begin position="73"/>
        <end position="236"/>
    </location>
</feature>
<keyword evidence="5 10" id="KW-0489">Methyltransferase</keyword>
<evidence type="ECO:0000256" key="1">
    <source>
        <dbReference type="ARBA" id="ARBA00004496"/>
    </source>
</evidence>
<evidence type="ECO:0000256" key="2">
    <source>
        <dbReference type="ARBA" id="ARBA00005528"/>
    </source>
</evidence>
<dbReference type="InterPro" id="IPR046887">
    <property type="entry name" value="RsmE_PUA-like"/>
</dbReference>
<dbReference type="AlphaFoldDB" id="A0A0S7XNQ9"/>
<comment type="similarity">
    <text evidence="2 10">Belongs to the RNA methyltransferase RsmE family.</text>
</comment>
<dbReference type="EMBL" id="LIZY01000055">
    <property type="protein sequence ID" value="KPJ63903.1"/>
    <property type="molecule type" value="Genomic_DNA"/>
</dbReference>
<dbReference type="InterPro" id="IPR046886">
    <property type="entry name" value="RsmE_MTase_dom"/>
</dbReference>
<keyword evidence="3 10" id="KW-0963">Cytoplasm</keyword>
<dbReference type="Proteomes" id="UP000052020">
    <property type="component" value="Unassembled WGS sequence"/>
</dbReference>
<dbReference type="GO" id="GO:0070042">
    <property type="term" value="F:rRNA (uridine-N3-)-methyltransferase activity"/>
    <property type="evidence" value="ECO:0007669"/>
    <property type="project" value="TreeGrafter"/>
</dbReference>
<dbReference type="InterPro" id="IPR015947">
    <property type="entry name" value="PUA-like_sf"/>
</dbReference>
<dbReference type="SUPFAM" id="SSF75217">
    <property type="entry name" value="alpha/beta knot"/>
    <property type="match status" value="1"/>
</dbReference>
<dbReference type="InterPro" id="IPR029028">
    <property type="entry name" value="Alpha/beta_knot_MTases"/>
</dbReference>
<evidence type="ECO:0000256" key="3">
    <source>
        <dbReference type="ARBA" id="ARBA00022490"/>
    </source>
</evidence>
<proteinExistence type="inferred from homology"/>
<dbReference type="GO" id="GO:0070475">
    <property type="term" value="P:rRNA base methylation"/>
    <property type="evidence" value="ECO:0007669"/>
    <property type="project" value="TreeGrafter"/>
</dbReference>
<dbReference type="GO" id="GO:0005737">
    <property type="term" value="C:cytoplasm"/>
    <property type="evidence" value="ECO:0007669"/>
    <property type="project" value="UniProtKB-SubCell"/>
</dbReference>
<evidence type="ECO:0000259" key="12">
    <source>
        <dbReference type="Pfam" id="PF20260"/>
    </source>
</evidence>
<keyword evidence="7 10" id="KW-0949">S-adenosyl-L-methionine</keyword>
<name>A0A0S7XNQ9_9BACT</name>
<dbReference type="SUPFAM" id="SSF88697">
    <property type="entry name" value="PUA domain-like"/>
    <property type="match status" value="1"/>
</dbReference>